<proteinExistence type="inferred from homology"/>
<dbReference type="InterPro" id="IPR036049">
    <property type="entry name" value="Ribosomal_uL29_sf"/>
</dbReference>
<dbReference type="HAMAP" id="MF_00374">
    <property type="entry name" value="Ribosomal_uL29"/>
    <property type="match status" value="1"/>
</dbReference>
<keyword evidence="3 5" id="KW-0687">Ribonucleoprotein</keyword>
<dbReference type="EMBL" id="PFDX01000012">
    <property type="protein sequence ID" value="PJE57603.1"/>
    <property type="molecule type" value="Genomic_DNA"/>
</dbReference>
<evidence type="ECO:0000256" key="4">
    <source>
        <dbReference type="ARBA" id="ARBA00035204"/>
    </source>
</evidence>
<dbReference type="Pfam" id="PF00831">
    <property type="entry name" value="Ribosomal_L29"/>
    <property type="match status" value="1"/>
</dbReference>
<evidence type="ECO:0000256" key="1">
    <source>
        <dbReference type="ARBA" id="ARBA00009254"/>
    </source>
</evidence>
<evidence type="ECO:0000313" key="6">
    <source>
        <dbReference type="EMBL" id="PJE57603.1"/>
    </source>
</evidence>
<evidence type="ECO:0000256" key="2">
    <source>
        <dbReference type="ARBA" id="ARBA00022980"/>
    </source>
</evidence>
<dbReference type="SUPFAM" id="SSF46561">
    <property type="entry name" value="Ribosomal protein L29 (L29p)"/>
    <property type="match status" value="1"/>
</dbReference>
<dbReference type="InterPro" id="IPR001854">
    <property type="entry name" value="Ribosomal_uL29"/>
</dbReference>
<keyword evidence="2 5" id="KW-0689">Ribosomal protein</keyword>
<reference evidence="7" key="1">
    <citation type="submission" date="2017-09" db="EMBL/GenBank/DDBJ databases">
        <title>Depth-based differentiation of microbial function through sediment-hosted aquifers and enrichment of novel symbionts in the deep terrestrial subsurface.</title>
        <authorList>
            <person name="Probst A.J."/>
            <person name="Ladd B."/>
            <person name="Jarett J.K."/>
            <person name="Geller-Mcgrath D.E."/>
            <person name="Sieber C.M.K."/>
            <person name="Emerson J.B."/>
            <person name="Anantharaman K."/>
            <person name="Thomas B.C."/>
            <person name="Malmstrom R."/>
            <person name="Stieglmeier M."/>
            <person name="Klingl A."/>
            <person name="Woyke T."/>
            <person name="Ryan C.M."/>
            <person name="Banfield J.F."/>
        </authorList>
    </citation>
    <scope>NUCLEOTIDE SEQUENCE [LARGE SCALE GENOMIC DNA]</scope>
</reference>
<dbReference type="GO" id="GO:0005840">
    <property type="term" value="C:ribosome"/>
    <property type="evidence" value="ECO:0007669"/>
    <property type="project" value="UniProtKB-KW"/>
</dbReference>
<dbReference type="AlphaFoldDB" id="A0A2M8KCI2"/>
<evidence type="ECO:0000256" key="3">
    <source>
        <dbReference type="ARBA" id="ARBA00023274"/>
    </source>
</evidence>
<accession>A0A2M8KCI2</accession>
<dbReference type="NCBIfam" id="TIGR00012">
    <property type="entry name" value="L29"/>
    <property type="match status" value="1"/>
</dbReference>
<name>A0A2M8KCI2_9BACT</name>
<dbReference type="GO" id="GO:1990904">
    <property type="term" value="C:ribonucleoprotein complex"/>
    <property type="evidence" value="ECO:0007669"/>
    <property type="project" value="UniProtKB-KW"/>
</dbReference>
<evidence type="ECO:0000256" key="5">
    <source>
        <dbReference type="HAMAP-Rule" id="MF_00374"/>
    </source>
</evidence>
<dbReference type="GO" id="GO:0003735">
    <property type="term" value="F:structural constituent of ribosome"/>
    <property type="evidence" value="ECO:0007669"/>
    <property type="project" value="InterPro"/>
</dbReference>
<dbReference type="Proteomes" id="UP000231648">
    <property type="component" value="Unassembled WGS sequence"/>
</dbReference>
<organism evidence="6 7">
    <name type="scientific">Candidatus Portnoybacteria bacterium CG10_big_fil_rev_8_21_14_0_10_38_18</name>
    <dbReference type="NCBI Taxonomy" id="1974813"/>
    <lineage>
        <taxon>Bacteria</taxon>
        <taxon>Candidatus Portnoyibacteriota</taxon>
    </lineage>
</organism>
<protein>
    <recommendedName>
        <fullName evidence="4 5">Large ribosomal subunit protein uL29</fullName>
    </recommendedName>
</protein>
<gene>
    <name evidence="5 6" type="primary">rpmC</name>
    <name evidence="6" type="ORF">COU82_01120</name>
</gene>
<dbReference type="GO" id="GO:0006412">
    <property type="term" value="P:translation"/>
    <property type="evidence" value="ECO:0007669"/>
    <property type="project" value="UniProtKB-UniRule"/>
</dbReference>
<dbReference type="Gene3D" id="1.10.287.310">
    <property type="match status" value="1"/>
</dbReference>
<comment type="similarity">
    <text evidence="1 5">Belongs to the universal ribosomal protein uL29 family.</text>
</comment>
<sequence>MKLKELKQRSDKELKETLSGLRDKLRELRFNLSGGRVKNIREIHQTKKTIARILTLLKEYATLRPGATGGHPKGETDKK</sequence>
<comment type="caution">
    <text evidence="6">The sequence shown here is derived from an EMBL/GenBank/DDBJ whole genome shotgun (WGS) entry which is preliminary data.</text>
</comment>
<evidence type="ECO:0000313" key="7">
    <source>
        <dbReference type="Proteomes" id="UP000231648"/>
    </source>
</evidence>
<dbReference type="CDD" id="cd00427">
    <property type="entry name" value="Ribosomal_L29_HIP"/>
    <property type="match status" value="1"/>
</dbReference>